<comment type="similarity">
    <text evidence="2">Belongs to the MscS (TC 1.A.23) family.</text>
</comment>
<organism evidence="9 10">
    <name type="scientific">Paramuribaculum intestinale</name>
    <dbReference type="NCBI Taxonomy" id="2094151"/>
    <lineage>
        <taxon>Bacteria</taxon>
        <taxon>Pseudomonadati</taxon>
        <taxon>Bacteroidota</taxon>
        <taxon>Bacteroidia</taxon>
        <taxon>Bacteroidales</taxon>
        <taxon>Muribaculaceae</taxon>
        <taxon>Paramuribaculum</taxon>
    </lineage>
</organism>
<evidence type="ECO:0000313" key="10">
    <source>
        <dbReference type="Proteomes" id="UP000244925"/>
    </source>
</evidence>
<dbReference type="GO" id="GO:0012505">
    <property type="term" value="C:endomembrane system"/>
    <property type="evidence" value="ECO:0007669"/>
    <property type="project" value="UniProtKB-SubCell"/>
</dbReference>
<evidence type="ECO:0000256" key="2">
    <source>
        <dbReference type="ARBA" id="ARBA00008017"/>
    </source>
</evidence>
<dbReference type="Gene3D" id="2.30.30.60">
    <property type="match status" value="1"/>
</dbReference>
<feature type="domain" description="Mechanosensitive ion channel MscS C-terminal" evidence="8">
    <location>
        <begin position="345"/>
        <end position="418"/>
    </location>
</feature>
<dbReference type="InterPro" id="IPR049278">
    <property type="entry name" value="MS_channel_C"/>
</dbReference>
<gene>
    <name evidence="9" type="ORF">C5O25_03150</name>
</gene>
<evidence type="ECO:0000313" key="9">
    <source>
        <dbReference type="EMBL" id="PWB08888.1"/>
    </source>
</evidence>
<feature type="transmembrane region" description="Helical" evidence="6">
    <location>
        <begin position="170"/>
        <end position="188"/>
    </location>
</feature>
<evidence type="ECO:0000256" key="3">
    <source>
        <dbReference type="ARBA" id="ARBA00022692"/>
    </source>
</evidence>
<keyword evidence="10" id="KW-1185">Reference proteome</keyword>
<dbReference type="GO" id="GO:0071470">
    <property type="term" value="P:cellular response to osmotic stress"/>
    <property type="evidence" value="ECO:0007669"/>
    <property type="project" value="InterPro"/>
</dbReference>
<dbReference type="InterPro" id="IPR010920">
    <property type="entry name" value="LSM_dom_sf"/>
</dbReference>
<keyword evidence="5 6" id="KW-0472">Membrane</keyword>
<dbReference type="PANTHER" id="PTHR30414">
    <property type="entry name" value="MINICONDUCTANCE MECHANOSENSITIVE CHANNEL YBDG"/>
    <property type="match status" value="1"/>
</dbReference>
<comment type="caution">
    <text evidence="9">The sequence shown here is derived from an EMBL/GenBank/DDBJ whole genome shotgun (WGS) entry which is preliminary data.</text>
</comment>
<proteinExistence type="inferred from homology"/>
<dbReference type="GO" id="GO:0005886">
    <property type="term" value="C:plasma membrane"/>
    <property type="evidence" value="ECO:0007669"/>
    <property type="project" value="TreeGrafter"/>
</dbReference>
<protein>
    <submittedName>
        <fullName evidence="9">Transporter</fullName>
    </submittedName>
</protein>
<dbReference type="Pfam" id="PF00924">
    <property type="entry name" value="MS_channel_2nd"/>
    <property type="match status" value="1"/>
</dbReference>
<reference evidence="10" key="1">
    <citation type="submission" date="2018-02" db="EMBL/GenBank/DDBJ databases">
        <authorList>
            <person name="Clavel T."/>
            <person name="Strowig T."/>
        </authorList>
    </citation>
    <scope>NUCLEOTIDE SEQUENCE [LARGE SCALE GENOMIC DNA]</scope>
    <source>
        <strain evidence="10">DSM 100764</strain>
    </source>
</reference>
<evidence type="ECO:0000259" key="8">
    <source>
        <dbReference type="Pfam" id="PF21082"/>
    </source>
</evidence>
<dbReference type="GO" id="GO:0008381">
    <property type="term" value="F:mechanosensitive monoatomic ion channel activity"/>
    <property type="evidence" value="ECO:0007669"/>
    <property type="project" value="InterPro"/>
</dbReference>
<keyword evidence="3 6" id="KW-0812">Transmembrane</keyword>
<evidence type="ECO:0000256" key="1">
    <source>
        <dbReference type="ARBA" id="ARBA00004127"/>
    </source>
</evidence>
<dbReference type="AlphaFoldDB" id="A0A2V1J0H4"/>
<accession>A0A2V1J0H4</accession>
<sequence>MCKFQQYYQVCFTMLADIIPTHQAAQWLLTHIDRLLDHLGLDRAKGVEEWVYVAVIVAVALLAGWIVRRCILFVAKRFVRLRDSAAGRLMLEQHLLTKCSHVIPPLVVLALLPFAFDTSSPMLRLFRLALYVYTVVVVAMAVCAVLTFVWTRFDEKENTNNLPLKGVLNVGKGIVWIIVAVIIGSLLLGKTPGAFLAGLGAFAAALMLVFKDTILGFVAGIQLSNNDMLHVGDWIVVPSTIANGIVTDVSLTAVKVRNWDNTIVTLPPYTLVSTSFQNWRGMSQSGARQICRSVNFEAYTVKRCDDDLLQRVSAKYPKMKTFIDRAKSAGKVDYDPGTAVVNGTIETNLGLFRAYMCQYLLDHPLIVTDQQILVRLLAPTTTGIPLQIWCFTTTAWIAYEAVQSEIFEHIAAVCGDFDLRLFNYASGMDTETVEMLPADSRS</sequence>
<dbReference type="Pfam" id="PF21082">
    <property type="entry name" value="MS_channel_3rd"/>
    <property type="match status" value="1"/>
</dbReference>
<dbReference type="InterPro" id="IPR030192">
    <property type="entry name" value="YbdG"/>
</dbReference>
<evidence type="ECO:0000256" key="5">
    <source>
        <dbReference type="ARBA" id="ARBA00023136"/>
    </source>
</evidence>
<feature type="transmembrane region" description="Helical" evidence="6">
    <location>
        <begin position="194"/>
        <end position="219"/>
    </location>
</feature>
<dbReference type="PANTHER" id="PTHR30414:SF0">
    <property type="entry name" value="MINICONDUCTANCE MECHANOSENSITIVE CHANNEL YBDG"/>
    <property type="match status" value="1"/>
</dbReference>
<evidence type="ECO:0000259" key="7">
    <source>
        <dbReference type="Pfam" id="PF00924"/>
    </source>
</evidence>
<feature type="transmembrane region" description="Helical" evidence="6">
    <location>
        <begin position="128"/>
        <end position="150"/>
    </location>
</feature>
<dbReference type="InterPro" id="IPR023408">
    <property type="entry name" value="MscS_beta-dom_sf"/>
</dbReference>
<evidence type="ECO:0000256" key="4">
    <source>
        <dbReference type="ARBA" id="ARBA00022989"/>
    </source>
</evidence>
<dbReference type="Proteomes" id="UP000244925">
    <property type="component" value="Unassembled WGS sequence"/>
</dbReference>
<dbReference type="InterPro" id="IPR006685">
    <property type="entry name" value="MscS_channel_2nd"/>
</dbReference>
<dbReference type="SUPFAM" id="SSF50182">
    <property type="entry name" value="Sm-like ribonucleoproteins"/>
    <property type="match status" value="1"/>
</dbReference>
<keyword evidence="4 6" id="KW-1133">Transmembrane helix</keyword>
<feature type="domain" description="Mechanosensitive ion channel MscS" evidence="7">
    <location>
        <begin position="212"/>
        <end position="280"/>
    </location>
</feature>
<dbReference type="EMBL" id="PUBV01000004">
    <property type="protein sequence ID" value="PWB08888.1"/>
    <property type="molecule type" value="Genomic_DNA"/>
</dbReference>
<evidence type="ECO:0000256" key="6">
    <source>
        <dbReference type="SAM" id="Phobius"/>
    </source>
</evidence>
<name>A0A2V1J0H4_9BACT</name>
<feature type="transmembrane region" description="Helical" evidence="6">
    <location>
        <begin position="50"/>
        <end position="74"/>
    </location>
</feature>
<comment type="subcellular location">
    <subcellularLocation>
        <location evidence="1">Endomembrane system</location>
        <topology evidence="1">Multi-pass membrane protein</topology>
    </subcellularLocation>
</comment>